<organism evidence="3">
    <name type="scientific">marine sediment metagenome</name>
    <dbReference type="NCBI Taxonomy" id="412755"/>
    <lineage>
        <taxon>unclassified sequences</taxon>
        <taxon>metagenomes</taxon>
        <taxon>ecological metagenomes</taxon>
    </lineage>
</organism>
<evidence type="ECO:0000256" key="1">
    <source>
        <dbReference type="SAM" id="MobiDB-lite"/>
    </source>
</evidence>
<gene>
    <name evidence="3" type="ORF">LCGC14_0491100</name>
</gene>
<accession>A0A0F9SPX7</accession>
<keyword evidence="2" id="KW-0812">Transmembrane</keyword>
<feature type="region of interest" description="Disordered" evidence="1">
    <location>
        <begin position="190"/>
        <end position="213"/>
    </location>
</feature>
<reference evidence="3" key="1">
    <citation type="journal article" date="2015" name="Nature">
        <title>Complex archaea that bridge the gap between prokaryotes and eukaryotes.</title>
        <authorList>
            <person name="Spang A."/>
            <person name="Saw J.H."/>
            <person name="Jorgensen S.L."/>
            <person name="Zaremba-Niedzwiedzka K."/>
            <person name="Martijn J."/>
            <person name="Lind A.E."/>
            <person name="van Eijk R."/>
            <person name="Schleper C."/>
            <person name="Guy L."/>
            <person name="Ettema T.J."/>
        </authorList>
    </citation>
    <scope>NUCLEOTIDE SEQUENCE</scope>
</reference>
<proteinExistence type="predicted"/>
<feature type="transmembrane region" description="Helical" evidence="2">
    <location>
        <begin position="93"/>
        <end position="115"/>
    </location>
</feature>
<evidence type="ECO:0000256" key="2">
    <source>
        <dbReference type="SAM" id="Phobius"/>
    </source>
</evidence>
<protein>
    <submittedName>
        <fullName evidence="3">Uncharacterized protein</fullName>
    </submittedName>
</protein>
<comment type="caution">
    <text evidence="3">The sequence shown here is derived from an EMBL/GenBank/DDBJ whole genome shotgun (WGS) entry which is preliminary data.</text>
</comment>
<keyword evidence="2" id="KW-0472">Membrane</keyword>
<feature type="transmembrane region" description="Helical" evidence="2">
    <location>
        <begin position="14"/>
        <end position="38"/>
    </location>
</feature>
<keyword evidence="2" id="KW-1133">Transmembrane helix</keyword>
<evidence type="ECO:0000313" key="3">
    <source>
        <dbReference type="EMBL" id="KKN64497.1"/>
    </source>
</evidence>
<name>A0A0F9SPX7_9ZZZZ</name>
<dbReference type="AlphaFoldDB" id="A0A0F9SPX7"/>
<feature type="transmembrane region" description="Helical" evidence="2">
    <location>
        <begin position="50"/>
        <end position="73"/>
    </location>
</feature>
<sequence>MDTIVGFLQSLPNVLGPVISTGMGLIVLDLGLGVAIALRKGVFQWEKTIIFYRTNVFPFGIAAIVIAAAAQFISADVLPAYLADPIADLGTLIGVGPMFAYLVLGSIIPNVRALVLGKYKWEIQFPAIAALDDADKEAVPQPSEGWVEANEKAAVAPAYEGPLPGAVVAASLPDDAVDIAALNEDGTAVDRYDPETLNHVGSESVPPKAGADL</sequence>
<dbReference type="EMBL" id="LAZR01000553">
    <property type="protein sequence ID" value="KKN64497.1"/>
    <property type="molecule type" value="Genomic_DNA"/>
</dbReference>